<dbReference type="Proteomes" id="UP001149140">
    <property type="component" value="Unassembled WGS sequence"/>
</dbReference>
<dbReference type="SMART" id="SM00244">
    <property type="entry name" value="PHB"/>
    <property type="match status" value="1"/>
</dbReference>
<evidence type="ECO:0000259" key="4">
    <source>
        <dbReference type="SMART" id="SM00244"/>
    </source>
</evidence>
<dbReference type="GO" id="GO:0005886">
    <property type="term" value="C:plasma membrane"/>
    <property type="evidence" value="ECO:0007669"/>
    <property type="project" value="TreeGrafter"/>
</dbReference>
<dbReference type="Pfam" id="PF01145">
    <property type="entry name" value="Band_7"/>
    <property type="match status" value="1"/>
</dbReference>
<name>A0A9X3N2M1_9ACTN</name>
<organism evidence="5 6">
    <name type="scientific">Solirubrobacter ginsenosidimutans</name>
    <dbReference type="NCBI Taxonomy" id="490573"/>
    <lineage>
        <taxon>Bacteria</taxon>
        <taxon>Bacillati</taxon>
        <taxon>Actinomycetota</taxon>
        <taxon>Thermoleophilia</taxon>
        <taxon>Solirubrobacterales</taxon>
        <taxon>Solirubrobacteraceae</taxon>
        <taxon>Solirubrobacter</taxon>
    </lineage>
</organism>
<evidence type="ECO:0000256" key="1">
    <source>
        <dbReference type="ARBA" id="ARBA00004370"/>
    </source>
</evidence>
<dbReference type="PANTHER" id="PTHR13806:SF46">
    <property type="entry name" value="FLOTILLIN-1-RELATED"/>
    <property type="match status" value="1"/>
</dbReference>
<dbReference type="SUPFAM" id="SSF117892">
    <property type="entry name" value="Band 7/SPFH domain"/>
    <property type="match status" value="1"/>
</dbReference>
<dbReference type="GO" id="GO:0002020">
    <property type="term" value="F:protease binding"/>
    <property type="evidence" value="ECO:0007669"/>
    <property type="project" value="TreeGrafter"/>
</dbReference>
<dbReference type="InterPro" id="IPR001107">
    <property type="entry name" value="Band_7"/>
</dbReference>
<comment type="similarity">
    <text evidence="2">Belongs to the band 7/mec-2 family. Flotillin subfamily.</text>
</comment>
<dbReference type="GO" id="GO:0072659">
    <property type="term" value="P:protein localization to plasma membrane"/>
    <property type="evidence" value="ECO:0007669"/>
    <property type="project" value="TreeGrafter"/>
</dbReference>
<dbReference type="Gene3D" id="3.30.479.30">
    <property type="entry name" value="Band 7 domain"/>
    <property type="match status" value="1"/>
</dbReference>
<evidence type="ECO:0000256" key="3">
    <source>
        <dbReference type="ARBA" id="ARBA00023136"/>
    </source>
</evidence>
<evidence type="ECO:0000313" key="6">
    <source>
        <dbReference type="Proteomes" id="UP001149140"/>
    </source>
</evidence>
<gene>
    <name evidence="5" type="ORF">OM076_35080</name>
</gene>
<dbReference type="InterPro" id="IPR027705">
    <property type="entry name" value="Flotillin_fam"/>
</dbReference>
<evidence type="ECO:0000313" key="5">
    <source>
        <dbReference type="EMBL" id="MDA0165547.1"/>
    </source>
</evidence>
<comment type="subcellular location">
    <subcellularLocation>
        <location evidence="1">Membrane</location>
    </subcellularLocation>
</comment>
<dbReference type="InterPro" id="IPR036013">
    <property type="entry name" value="Band_7/SPFH_dom_sf"/>
</dbReference>
<dbReference type="RefSeq" id="WP_270044807.1">
    <property type="nucleotide sequence ID" value="NZ_JAPDOD010000048.1"/>
</dbReference>
<feature type="domain" description="Band 7" evidence="4">
    <location>
        <begin position="24"/>
        <end position="199"/>
    </location>
</feature>
<dbReference type="CDD" id="cd03399">
    <property type="entry name" value="SPFH_flotillin"/>
    <property type="match status" value="1"/>
</dbReference>
<comment type="caution">
    <text evidence="5">The sequence shown here is derived from an EMBL/GenBank/DDBJ whole genome shotgun (WGS) entry which is preliminary data.</text>
</comment>
<dbReference type="AlphaFoldDB" id="A0A9X3N2M1"/>
<dbReference type="Pfam" id="PF15975">
    <property type="entry name" value="Flot"/>
    <property type="match status" value="1"/>
</dbReference>
<reference evidence="5" key="1">
    <citation type="submission" date="2022-10" db="EMBL/GenBank/DDBJ databases">
        <title>The WGS of Solirubrobacter ginsenosidimutans DSM 21036.</title>
        <authorList>
            <person name="Jiang Z."/>
        </authorList>
    </citation>
    <scope>NUCLEOTIDE SEQUENCE</scope>
    <source>
        <strain evidence="5">DSM 21036</strain>
    </source>
</reference>
<dbReference type="EMBL" id="JAPDOD010000048">
    <property type="protein sequence ID" value="MDA0165547.1"/>
    <property type="molecule type" value="Genomic_DNA"/>
</dbReference>
<evidence type="ECO:0000256" key="2">
    <source>
        <dbReference type="ARBA" id="ARBA00007161"/>
    </source>
</evidence>
<dbReference type="InterPro" id="IPR031905">
    <property type="entry name" value="Flotillin_C"/>
</dbReference>
<accession>A0A9X3N2M1</accession>
<keyword evidence="6" id="KW-1185">Reference proteome</keyword>
<keyword evidence="3" id="KW-0472">Membrane</keyword>
<sequence length="469" mass="49757">MNSTLIVVIVAVILIPLVLAILFKVLWKVPAADEALIVTGFGVKGAAVADRTFKIVTGGGAFVVPVMQKAQYLGMSADKALLEVEGVDSQKIPVGVRGVAIFKVGDDERSITNAATRFLEAQQGQMHDLVREVFHGHLRSIIGGLSVEDLIANRNELAQATRDASADEMQKLGLIIDSLQIQEIIDPTGYIRALGEPRAAEVKMRARIAAAASDREATEREQEAEALKAAARRDSEIKRAAYQAEIDKQAAMSAQAGPLADAEARKQVVVQETAVAELEAEREEKRLDTAVRKPADAAAYEKQVQAEAERVARISIAEAQAREVELAAAAKAKQIEQIGASEARITSQRGIAEAEATKAKGEAEGASIRAKGLAEADSIAKRAEALEKEADAVIGQQIAEQLPEIVRAAAESFKYVDNLTVLNGAQGISEIIAQVIGQAGPALEMAQAALARTSKAASNGSEPDKKPEA</sequence>
<protein>
    <submittedName>
        <fullName evidence="5">SPFH domain-containing protein</fullName>
    </submittedName>
</protein>
<dbReference type="PANTHER" id="PTHR13806">
    <property type="entry name" value="FLOTILLIN-RELATED"/>
    <property type="match status" value="1"/>
</dbReference>
<proteinExistence type="inferred from homology"/>